<gene>
    <name evidence="1" type="ORF">H0194_01805</name>
</gene>
<reference evidence="1 2" key="1">
    <citation type="submission" date="2020-07" db="EMBL/GenBank/DDBJ databases">
        <title>Complete genome and description of Corynebacterium incognita strain Marseille-Q3630 sp. nov.</title>
        <authorList>
            <person name="Boxberger M."/>
        </authorList>
    </citation>
    <scope>NUCLEOTIDE SEQUENCE [LARGE SCALE GENOMIC DNA]</scope>
    <source>
        <strain evidence="1 2">Marseille-Q3630</strain>
    </source>
</reference>
<name>A0A7G7CQE7_9CORY</name>
<dbReference type="RefSeq" id="WP_185176187.1">
    <property type="nucleotide sequence ID" value="NZ_CP059404.1"/>
</dbReference>
<sequence length="233" mass="23509">MHTPPPASDPAPELTPSKSATAITLPSTDVAGRLVDLQYYLDGEVAYIPGPVRADGAWDVLHGDSYGTGVLIADAQTKGATTVVLDLGGTDDIVALDAGMGILVALGAAPYDARGFALPKGGAPLVALDQVDTAQLNIPAAALNWVLVVDPDSAPTPAAAPSAASTSLELSAEHTALLTGAMLRAADVFHSDPHAEFCGAGGGVPMALTWLSTLLHGDGSRVSIRPVPPARPA</sequence>
<dbReference type="GO" id="GO:0008887">
    <property type="term" value="F:glycerate kinase activity"/>
    <property type="evidence" value="ECO:0007669"/>
    <property type="project" value="InterPro"/>
</dbReference>
<dbReference type="PANTHER" id="PTHR21599">
    <property type="entry name" value="GLYCERATE KINASE"/>
    <property type="match status" value="1"/>
</dbReference>
<organism evidence="1 2">
    <name type="scientific">Corynebacterium incognita</name>
    <dbReference type="NCBI Taxonomy" id="2754725"/>
    <lineage>
        <taxon>Bacteria</taxon>
        <taxon>Bacillati</taxon>
        <taxon>Actinomycetota</taxon>
        <taxon>Actinomycetes</taxon>
        <taxon>Mycobacteriales</taxon>
        <taxon>Corynebacteriaceae</taxon>
        <taxon>Corynebacterium</taxon>
    </lineage>
</organism>
<keyword evidence="1" id="KW-0808">Transferase</keyword>
<dbReference type="InterPro" id="IPR018193">
    <property type="entry name" value="Glyc_kinase_flavodox-like_fold"/>
</dbReference>
<keyword evidence="2" id="KW-1185">Reference proteome</keyword>
<dbReference type="AlphaFoldDB" id="A0A7G7CQE7"/>
<dbReference type="SUPFAM" id="SSF110738">
    <property type="entry name" value="Glycerate kinase I"/>
    <property type="match status" value="1"/>
</dbReference>
<dbReference type="InterPro" id="IPR036129">
    <property type="entry name" value="Glycerate_kinase_sf"/>
</dbReference>
<dbReference type="Pfam" id="PF02595">
    <property type="entry name" value="Gly_kinase"/>
    <property type="match status" value="1"/>
</dbReference>
<protein>
    <submittedName>
        <fullName evidence="1">Glycerate kinase</fullName>
    </submittedName>
</protein>
<dbReference type="PANTHER" id="PTHR21599:SF0">
    <property type="entry name" value="GLYCERATE KINASE"/>
    <property type="match status" value="1"/>
</dbReference>
<dbReference type="EMBL" id="CP059404">
    <property type="protein sequence ID" value="QNE89813.1"/>
    <property type="molecule type" value="Genomic_DNA"/>
</dbReference>
<dbReference type="GO" id="GO:0031388">
    <property type="term" value="P:organic acid phosphorylation"/>
    <property type="evidence" value="ECO:0007669"/>
    <property type="project" value="InterPro"/>
</dbReference>
<accession>A0A7G7CQE7</accession>
<proteinExistence type="predicted"/>
<dbReference type="KEGG" id="cik:H0194_01805"/>
<dbReference type="Proteomes" id="UP000515743">
    <property type="component" value="Chromosome"/>
</dbReference>
<dbReference type="Gene3D" id="3.90.1510.10">
    <property type="entry name" value="Glycerate kinase, domain 2"/>
    <property type="match status" value="1"/>
</dbReference>
<evidence type="ECO:0000313" key="2">
    <source>
        <dbReference type="Proteomes" id="UP000515743"/>
    </source>
</evidence>
<dbReference type="InterPro" id="IPR004381">
    <property type="entry name" value="Glycerate_kinase"/>
</dbReference>
<keyword evidence="1" id="KW-0418">Kinase</keyword>
<evidence type="ECO:0000313" key="1">
    <source>
        <dbReference type="EMBL" id="QNE89813.1"/>
    </source>
</evidence>